<dbReference type="RefSeq" id="WP_133578900.1">
    <property type="nucleotide sequence ID" value="NZ_SNYJ01000002.1"/>
</dbReference>
<dbReference type="Pfam" id="PF13416">
    <property type="entry name" value="SBP_bac_8"/>
    <property type="match status" value="1"/>
</dbReference>
<name>A0A4V3D601_9BACI</name>
<dbReference type="PROSITE" id="PS51257">
    <property type="entry name" value="PROKAR_LIPOPROTEIN"/>
    <property type="match status" value="1"/>
</dbReference>
<reference evidence="2 3" key="1">
    <citation type="submission" date="2019-03" db="EMBL/GenBank/DDBJ databases">
        <title>Genomic Encyclopedia of Type Strains, Phase IV (KMG-IV): sequencing the most valuable type-strain genomes for metagenomic binning, comparative biology and taxonomic classification.</title>
        <authorList>
            <person name="Goeker M."/>
        </authorList>
    </citation>
    <scope>NUCLEOTIDE SEQUENCE [LARGE SCALE GENOMIC DNA]</scope>
    <source>
        <strain evidence="2 3">DSM 28697</strain>
    </source>
</reference>
<organism evidence="2 3">
    <name type="scientific">Aureibacillus halotolerans</name>
    <dbReference type="NCBI Taxonomy" id="1508390"/>
    <lineage>
        <taxon>Bacteria</taxon>
        <taxon>Bacillati</taxon>
        <taxon>Bacillota</taxon>
        <taxon>Bacilli</taxon>
        <taxon>Bacillales</taxon>
        <taxon>Bacillaceae</taxon>
        <taxon>Aureibacillus</taxon>
    </lineage>
</organism>
<gene>
    <name evidence="2" type="ORF">EV213_10225</name>
</gene>
<dbReference type="PANTHER" id="PTHR43649:SF32">
    <property type="entry name" value="SUGAR BINDING SECRETED PROTEIN"/>
    <property type="match status" value="1"/>
</dbReference>
<evidence type="ECO:0000313" key="3">
    <source>
        <dbReference type="Proteomes" id="UP000295632"/>
    </source>
</evidence>
<sequence>MKTFRVVMCLISLVLLLAGCGTASSQAGEKEHITLWYWNRGLDDSLVEQIETQFPNVELEAQKIGGDFRIKLQTTLVGNSGGPDIVMLNDWIAQYLPYNEHFANLYDYGAESIQDDYLDWKWNLAEVNDGEKLIALPVDTGPTALFYRKDLFEQAGLPTEPEEVASQLQTWDQYIEAGKKLKESTGVYMVDSILSIYRMAIAQSPKKFFSEDDEYIGDQDHMKQIWDTAVKAAETGIAPGIQDGTTDWNAAYNNSQIATVPNAVWGKKILEDAAPNTSGQWRVAEAPGGAGNRGGSFLSVLESSEHKQTSYDIIAWLMSPENQITAYQNYNLFPSAIDALESSELSSEEEFYGGQNTTKTFVDVAKDVPETYFGEFHSMVNGIFEAELRLVETRGKDPEQAWNDIQVQVKRELSRR</sequence>
<dbReference type="AlphaFoldDB" id="A0A4V3D601"/>
<comment type="caution">
    <text evidence="2">The sequence shown here is derived from an EMBL/GenBank/DDBJ whole genome shotgun (WGS) entry which is preliminary data.</text>
</comment>
<feature type="signal peptide" evidence="1">
    <location>
        <begin position="1"/>
        <end position="27"/>
    </location>
</feature>
<dbReference type="InterPro" id="IPR006059">
    <property type="entry name" value="SBP"/>
</dbReference>
<proteinExistence type="predicted"/>
<dbReference type="SUPFAM" id="SSF53850">
    <property type="entry name" value="Periplasmic binding protein-like II"/>
    <property type="match status" value="1"/>
</dbReference>
<keyword evidence="1" id="KW-0732">Signal</keyword>
<dbReference type="EMBL" id="SNYJ01000002">
    <property type="protein sequence ID" value="TDQ41997.1"/>
    <property type="molecule type" value="Genomic_DNA"/>
</dbReference>
<keyword evidence="3" id="KW-1185">Reference proteome</keyword>
<evidence type="ECO:0000313" key="2">
    <source>
        <dbReference type="EMBL" id="TDQ41997.1"/>
    </source>
</evidence>
<evidence type="ECO:0000256" key="1">
    <source>
        <dbReference type="SAM" id="SignalP"/>
    </source>
</evidence>
<feature type="chain" id="PRO_5020330181" evidence="1">
    <location>
        <begin position="28"/>
        <end position="416"/>
    </location>
</feature>
<dbReference type="PANTHER" id="PTHR43649">
    <property type="entry name" value="ARABINOSE-BINDING PROTEIN-RELATED"/>
    <property type="match status" value="1"/>
</dbReference>
<protein>
    <submittedName>
        <fullName evidence="2">Carbohydrate ABC transporter substrate-binding protein (CUT1 family)</fullName>
    </submittedName>
</protein>
<dbReference type="OrthoDB" id="9768630at2"/>
<dbReference type="InterPro" id="IPR050490">
    <property type="entry name" value="Bact_solute-bd_prot1"/>
</dbReference>
<dbReference type="Proteomes" id="UP000295632">
    <property type="component" value="Unassembled WGS sequence"/>
</dbReference>
<accession>A0A4V3D601</accession>
<dbReference type="Gene3D" id="3.40.190.10">
    <property type="entry name" value="Periplasmic binding protein-like II"/>
    <property type="match status" value="1"/>
</dbReference>